<evidence type="ECO:0000313" key="4">
    <source>
        <dbReference type="Proteomes" id="UP001589896"/>
    </source>
</evidence>
<sequence length="240" mass="26101">MARTKAPGKDSPRSKEPGRLKQMWQVFQMTRRNDKSVVWLLLAAFLIPIALGILAAVLLTGGNPVGLVLYILTGFMAGLLFALIVLGRRAERAAYSQIAGQPGAVGAVLKNSLRRGWRASEMPVTVSPRTQDAVYRAVGRPGVVLIGEGPKSRTKRMLEDEQRNVRRIVPNVPVHLVTVGPDADSVPLHKVPSALKKYKRTLTKAEVLAVSNRLAAISKSSSLPIPKGIDPTKMRAPRPR</sequence>
<evidence type="ECO:0000256" key="2">
    <source>
        <dbReference type="SAM" id="Phobius"/>
    </source>
</evidence>
<name>A0ABV6RM95_9GAMM</name>
<protein>
    <submittedName>
        <fullName evidence="3">DUF4191 domain-containing protein</fullName>
    </submittedName>
</protein>
<proteinExistence type="predicted"/>
<feature type="transmembrane region" description="Helical" evidence="2">
    <location>
        <begin position="65"/>
        <end position="86"/>
    </location>
</feature>
<dbReference type="Pfam" id="PF13829">
    <property type="entry name" value="DUF4191"/>
    <property type="match status" value="1"/>
</dbReference>
<keyword evidence="2" id="KW-0812">Transmembrane</keyword>
<accession>A0ABV6RM95</accession>
<dbReference type="EMBL" id="JBHLTG010000002">
    <property type="protein sequence ID" value="MFC0678111.1"/>
    <property type="molecule type" value="Genomic_DNA"/>
</dbReference>
<evidence type="ECO:0000256" key="1">
    <source>
        <dbReference type="SAM" id="MobiDB-lite"/>
    </source>
</evidence>
<dbReference type="Proteomes" id="UP001589896">
    <property type="component" value="Unassembled WGS sequence"/>
</dbReference>
<evidence type="ECO:0000313" key="3">
    <source>
        <dbReference type="EMBL" id="MFC0678111.1"/>
    </source>
</evidence>
<dbReference type="RefSeq" id="WP_386667677.1">
    <property type="nucleotide sequence ID" value="NZ_JBHLTG010000002.1"/>
</dbReference>
<reference evidence="3 4" key="1">
    <citation type="submission" date="2024-09" db="EMBL/GenBank/DDBJ databases">
        <authorList>
            <person name="Sun Q."/>
            <person name="Mori K."/>
        </authorList>
    </citation>
    <scope>NUCLEOTIDE SEQUENCE [LARGE SCALE GENOMIC DNA]</scope>
    <source>
        <strain evidence="3 4">KCTC 23076</strain>
    </source>
</reference>
<gene>
    <name evidence="3" type="ORF">ACFFGH_09690</name>
</gene>
<feature type="region of interest" description="Disordered" evidence="1">
    <location>
        <begin position="221"/>
        <end position="240"/>
    </location>
</feature>
<keyword evidence="2" id="KW-0472">Membrane</keyword>
<dbReference type="InterPro" id="IPR025445">
    <property type="entry name" value="DUF4191"/>
</dbReference>
<organism evidence="3 4">
    <name type="scientific">Lysobacter korlensis</name>
    <dbReference type="NCBI Taxonomy" id="553636"/>
    <lineage>
        <taxon>Bacteria</taxon>
        <taxon>Pseudomonadati</taxon>
        <taxon>Pseudomonadota</taxon>
        <taxon>Gammaproteobacteria</taxon>
        <taxon>Lysobacterales</taxon>
        <taxon>Lysobacteraceae</taxon>
        <taxon>Lysobacter</taxon>
    </lineage>
</organism>
<keyword evidence="4" id="KW-1185">Reference proteome</keyword>
<keyword evidence="2" id="KW-1133">Transmembrane helix</keyword>
<comment type="caution">
    <text evidence="3">The sequence shown here is derived from an EMBL/GenBank/DDBJ whole genome shotgun (WGS) entry which is preliminary data.</text>
</comment>
<feature type="transmembrane region" description="Helical" evidence="2">
    <location>
        <begin position="37"/>
        <end position="59"/>
    </location>
</feature>